<sequence length="403" mass="45328">MDNQLYQAPHHSFECLLAAGATRQFQATAGQALDQLAAFHQADPDWLFGHLSYDLKNELYPLQSQHPDGIGFPDLFFFVPEYLLQLSETELRIGMAGQAAGTAEQVFNEIRNTALPDNSNAPATTPVSIHHRISRQDYLDTIRRLQQHILRGDCYELNFCQEFYAPDTTIQPLAAYRALSAASPNPFAAFYRLDHRYLLCASPERYLKKTGDRIWSQPIKGTARRDRNDPAVDEQNKISLQESSKERSENVMVVDLVRNDLSKVCTEGSVQVDELCAIYSFPQVHQMISTVSGLLPEGHSFVEPIRASFPMGSMTGAPKLRVMQLIEQYEQSRRGLFSGSVGYITPEGNIDFNVVIRSLLYNAATRYLSFPAGSAITFYSDPEQEYAECLLKAEAIQKVLQEL</sequence>
<evidence type="ECO:0000313" key="3">
    <source>
        <dbReference type="EMBL" id="WEK37552.1"/>
    </source>
</evidence>
<dbReference type="SUPFAM" id="SSF56322">
    <property type="entry name" value="ADC synthase"/>
    <property type="match status" value="1"/>
</dbReference>
<protein>
    <submittedName>
        <fullName evidence="3">Anthranilate synthase component I family protein</fullName>
    </submittedName>
</protein>
<dbReference type="AlphaFoldDB" id="A0AAJ6BIR2"/>
<dbReference type="PANTHER" id="PTHR11236:SF50">
    <property type="entry name" value="AMINODEOXYCHORISMATE SYNTHASE COMPONENT 1"/>
    <property type="match status" value="1"/>
</dbReference>
<feature type="domain" description="Chorismate-utilising enzyme C-terminal" evidence="2">
    <location>
        <begin position="135"/>
        <end position="392"/>
    </location>
</feature>
<reference evidence="3" key="1">
    <citation type="submission" date="2023-03" db="EMBL/GenBank/DDBJ databases">
        <title>Andean soil-derived lignocellulolytic bacterial consortium as a source of novel taxa and putative plastic-active enzymes.</title>
        <authorList>
            <person name="Diaz-Garcia L."/>
            <person name="Chuvochina M."/>
            <person name="Feuerriegel G."/>
            <person name="Bunk B."/>
            <person name="Sproer C."/>
            <person name="Streit W.R."/>
            <person name="Rodriguez L.M."/>
            <person name="Overmann J."/>
            <person name="Jimenez D.J."/>
        </authorList>
    </citation>
    <scope>NUCLEOTIDE SEQUENCE</scope>
    <source>
        <strain evidence="3">MAG 7</strain>
    </source>
</reference>
<evidence type="ECO:0000256" key="1">
    <source>
        <dbReference type="SAM" id="MobiDB-lite"/>
    </source>
</evidence>
<dbReference type="PANTHER" id="PTHR11236">
    <property type="entry name" value="AMINOBENZOATE/ANTHRANILATE SYNTHASE"/>
    <property type="match status" value="1"/>
</dbReference>
<dbReference type="InterPro" id="IPR019999">
    <property type="entry name" value="Anth_synth_I-like"/>
</dbReference>
<dbReference type="InterPro" id="IPR015890">
    <property type="entry name" value="Chorismate_C"/>
</dbReference>
<accession>A0AAJ6BIR2</accession>
<gene>
    <name evidence="3" type="ORF">P0Y53_08560</name>
</gene>
<dbReference type="PRINTS" id="PR00095">
    <property type="entry name" value="ANTSNTHASEI"/>
</dbReference>
<dbReference type="GO" id="GO:0046820">
    <property type="term" value="F:4-amino-4-deoxychorismate synthase activity"/>
    <property type="evidence" value="ECO:0007669"/>
    <property type="project" value="TreeGrafter"/>
</dbReference>
<dbReference type="Pfam" id="PF00425">
    <property type="entry name" value="Chorismate_bind"/>
    <property type="match status" value="1"/>
</dbReference>
<feature type="compositionally biased region" description="Basic and acidic residues" evidence="1">
    <location>
        <begin position="223"/>
        <end position="236"/>
    </location>
</feature>
<dbReference type="Proteomes" id="UP001220610">
    <property type="component" value="Chromosome"/>
</dbReference>
<evidence type="ECO:0000259" key="2">
    <source>
        <dbReference type="Pfam" id="PF00425"/>
    </source>
</evidence>
<evidence type="ECO:0000313" key="4">
    <source>
        <dbReference type="Proteomes" id="UP001220610"/>
    </source>
</evidence>
<organism evidence="3 4">
    <name type="scientific">Candidatus Pseudobacter hemicellulosilyticus</name>
    <dbReference type="NCBI Taxonomy" id="3121375"/>
    <lineage>
        <taxon>Bacteria</taxon>
        <taxon>Pseudomonadati</taxon>
        <taxon>Bacteroidota</taxon>
        <taxon>Chitinophagia</taxon>
        <taxon>Chitinophagales</taxon>
        <taxon>Chitinophagaceae</taxon>
        <taxon>Pseudobacter</taxon>
    </lineage>
</organism>
<dbReference type="InterPro" id="IPR005801">
    <property type="entry name" value="ADC_synthase"/>
</dbReference>
<feature type="region of interest" description="Disordered" evidence="1">
    <location>
        <begin position="221"/>
        <end position="244"/>
    </location>
</feature>
<dbReference type="GO" id="GO:0000162">
    <property type="term" value="P:L-tryptophan biosynthetic process"/>
    <property type="evidence" value="ECO:0007669"/>
    <property type="project" value="TreeGrafter"/>
</dbReference>
<dbReference type="EMBL" id="CP119311">
    <property type="protein sequence ID" value="WEK37552.1"/>
    <property type="molecule type" value="Genomic_DNA"/>
</dbReference>
<dbReference type="Gene3D" id="3.60.120.10">
    <property type="entry name" value="Anthranilate synthase"/>
    <property type="match status" value="1"/>
</dbReference>
<proteinExistence type="predicted"/>
<name>A0AAJ6BIR2_9BACT</name>